<reference evidence="3 4" key="1">
    <citation type="journal article" date="2011" name="J. Bacteriol.">
        <title>Complete genome sequence of Amycolicicoccus subflavus DQS3-9A1T, an actinomycete isolated from crude oil-polluted soil.</title>
        <authorList>
            <person name="Cai M."/>
            <person name="Chen W.M."/>
            <person name="Nie Y."/>
            <person name="Chi C.Q."/>
            <person name="Wang Y.N."/>
            <person name="Tang Y.Q."/>
            <person name="Li G.Y."/>
            <person name="Wu X.L."/>
        </authorList>
    </citation>
    <scope>NUCLEOTIDE SEQUENCE [LARGE SCALE GENOMIC DNA]</scope>
    <source>
        <strain evidence="4">DSM 45089 / DQS3-9A1</strain>
    </source>
</reference>
<dbReference type="PROSITE" id="PS51257">
    <property type="entry name" value="PROKAR_LIPOPROTEIN"/>
    <property type="match status" value="1"/>
</dbReference>
<dbReference type="EMBL" id="CP002786">
    <property type="protein sequence ID" value="AEF39945.1"/>
    <property type="molecule type" value="Genomic_DNA"/>
</dbReference>
<dbReference type="AlphaFoldDB" id="F6EHZ6"/>
<dbReference type="OrthoDB" id="4477346at2"/>
<dbReference type="KEGG" id="asd:AS9A_1493"/>
<keyword evidence="1" id="KW-0732">Signal</keyword>
<gene>
    <name evidence="3" type="ordered locus">AS9A_1493</name>
</gene>
<keyword evidence="4" id="KW-1185">Reference proteome</keyword>
<evidence type="ECO:0000259" key="2">
    <source>
        <dbReference type="Pfam" id="PF05305"/>
    </source>
</evidence>
<evidence type="ECO:0000313" key="3">
    <source>
        <dbReference type="EMBL" id="AEF39945.1"/>
    </source>
</evidence>
<dbReference type="Pfam" id="PF05305">
    <property type="entry name" value="DUF732"/>
    <property type="match status" value="1"/>
</dbReference>
<feature type="signal peptide" evidence="1">
    <location>
        <begin position="1"/>
        <end position="30"/>
    </location>
</feature>
<dbReference type="InterPro" id="IPR007969">
    <property type="entry name" value="DUF732"/>
</dbReference>
<protein>
    <recommendedName>
        <fullName evidence="2">DUF732 domain-containing protein</fullName>
    </recommendedName>
</protein>
<feature type="domain" description="DUF732" evidence="2">
    <location>
        <begin position="68"/>
        <end position="140"/>
    </location>
</feature>
<organism evidence="3 4">
    <name type="scientific">Hoyosella subflava (strain DSM 45089 / JCM 17490 / NBRC 109087 / DQS3-9A1)</name>
    <name type="common">Amycolicicoccus subflavus</name>
    <dbReference type="NCBI Taxonomy" id="443218"/>
    <lineage>
        <taxon>Bacteria</taxon>
        <taxon>Bacillati</taxon>
        <taxon>Actinomycetota</taxon>
        <taxon>Actinomycetes</taxon>
        <taxon>Mycobacteriales</taxon>
        <taxon>Hoyosellaceae</taxon>
        <taxon>Hoyosella</taxon>
    </lineage>
</organism>
<name>F6EHZ6_HOYSD</name>
<accession>F6EHZ6</accession>
<dbReference type="Proteomes" id="UP000009235">
    <property type="component" value="Chromosome"/>
</dbReference>
<dbReference type="HOGENOM" id="CLU_1821356_0_0_11"/>
<feature type="chain" id="PRO_5038520490" description="DUF732 domain-containing protein" evidence="1">
    <location>
        <begin position="31"/>
        <end position="141"/>
    </location>
</feature>
<evidence type="ECO:0000313" key="4">
    <source>
        <dbReference type="Proteomes" id="UP000009235"/>
    </source>
</evidence>
<dbReference type="RefSeq" id="WP_013806294.1">
    <property type="nucleotide sequence ID" value="NC_015564.1"/>
</dbReference>
<proteinExistence type="predicted"/>
<sequence>MPRRYVASSRRTLCGALVLVAAAIATSACGGGNDEHAQEQTASDSLIETVEPEAASPMDEDRAQDIFAALDGAGVKGQSRATTLQLVRGICVQIEAGSSGQQILDNLQSVTSVMARETGAGLTGTEIAEIYVEAAKTYYCA</sequence>
<evidence type="ECO:0000256" key="1">
    <source>
        <dbReference type="SAM" id="SignalP"/>
    </source>
</evidence>